<accession>A0A5N5ST33</accession>
<keyword evidence="5" id="KW-0378">Hydrolase</keyword>
<dbReference type="PROSITE" id="PS50004">
    <property type="entry name" value="C2"/>
    <property type="match status" value="1"/>
</dbReference>
<dbReference type="EC" id="3.1.4.4" evidence="3"/>
<dbReference type="SUPFAM" id="SSF56024">
    <property type="entry name" value="Phospholipase D/nuclease"/>
    <property type="match status" value="2"/>
</dbReference>
<dbReference type="InterPro" id="IPR035892">
    <property type="entry name" value="C2_domain_sf"/>
</dbReference>
<protein>
    <recommendedName>
        <fullName evidence="3">phospholipase D</fullName>
        <ecNumber evidence="3">3.1.4.4</ecNumber>
    </recommendedName>
</protein>
<dbReference type="AlphaFoldDB" id="A0A5N5ST33"/>
<dbReference type="GO" id="GO:0009395">
    <property type="term" value="P:phospholipid catabolic process"/>
    <property type="evidence" value="ECO:0007669"/>
    <property type="project" value="TreeGrafter"/>
</dbReference>
<keyword evidence="11" id="KW-1185">Reference proteome</keyword>
<keyword evidence="7" id="KW-0443">Lipid metabolism</keyword>
<dbReference type="InterPro" id="IPR015679">
    <property type="entry name" value="PLipase_D_fam"/>
</dbReference>
<feature type="domain" description="C2" evidence="8">
    <location>
        <begin position="1"/>
        <end position="110"/>
    </location>
</feature>
<evidence type="ECO:0000259" key="8">
    <source>
        <dbReference type="PROSITE" id="PS50004"/>
    </source>
</evidence>
<evidence type="ECO:0000256" key="4">
    <source>
        <dbReference type="ARBA" id="ARBA00022737"/>
    </source>
</evidence>
<feature type="domain" description="PLD phosphodiesterase" evidence="9">
    <location>
        <begin position="288"/>
        <end position="319"/>
    </location>
</feature>
<dbReference type="Gene3D" id="2.60.40.150">
    <property type="entry name" value="C2 domain"/>
    <property type="match status" value="1"/>
</dbReference>
<sequence>MSIIRGNLFIKVYEGKDLQNKDDSIFSSFRSLSDPWVEILIEDQQILSTKSIENTLNPKWNANAIVPLCYSQDFLSIKVWDDDLLSKTSLGESTISLAPVYKKWEKKEWVTLNNGNGQIYIYLKFIPFINSKIKFNHEPLNIDYLYFAPRKGGNIQLYQDAHVTSIPELHTRILSKDNHNAFEDIANAFENAQKFIYVAGWSVWTELEIKKDGKKETIGDILKRRSEAGVNVLVLLWNDKFSAKLCQELFGTHVTKTLNFFKGSKVKAIAARRQPLDMKKIKEQFLDSIYTHHMKIIITDCPKKGLIGFVGGYDLTDGRWDTPEHPIWETLKNVHKNDFYNGFLTSISSETGPREPWHDVHARAEGLVALDLLRVFEERWKREVPALSNLLISFSELNISVIKETNDSDFEWHSQILRSSNTDSAIFNADLGGLIDFSLGQKDCSVHHGIISLIRQERIKTSKFFPMLGASNSVASKWQSRSRFIVYVHSKMTIADDARIVIGSANMNQRSLDGSRDTECSLAASQVKYSGEERKTREIVTDGAISEFRRCLWFEHSGGLSELDASFADPSSKECITAMKEKALSSLYPLNVTKEGEVEPFPEIPNIPDFGLPVKGKRGFIPKCVTT</sequence>
<evidence type="ECO:0000259" key="9">
    <source>
        <dbReference type="PROSITE" id="PS50035"/>
    </source>
</evidence>
<reference evidence="10 11" key="1">
    <citation type="journal article" date="2019" name="PLoS Biol.">
        <title>Sex chromosomes control vertical transmission of feminizing Wolbachia symbionts in an isopod.</title>
        <authorList>
            <person name="Becking T."/>
            <person name="Chebbi M.A."/>
            <person name="Giraud I."/>
            <person name="Moumen B."/>
            <person name="Laverre T."/>
            <person name="Caubet Y."/>
            <person name="Peccoud J."/>
            <person name="Gilbert C."/>
            <person name="Cordaux R."/>
        </authorList>
    </citation>
    <scope>NUCLEOTIDE SEQUENCE [LARGE SCALE GENOMIC DNA]</scope>
    <source>
        <strain evidence="10">ANa2</strain>
        <tissue evidence="10">Whole body excluding digestive tract and cuticle</tissue>
    </source>
</reference>
<dbReference type="Pfam" id="PF00168">
    <property type="entry name" value="C2"/>
    <property type="match status" value="1"/>
</dbReference>
<evidence type="ECO:0000256" key="6">
    <source>
        <dbReference type="ARBA" id="ARBA00022963"/>
    </source>
</evidence>
<evidence type="ECO:0000256" key="1">
    <source>
        <dbReference type="ARBA" id="ARBA00001913"/>
    </source>
</evidence>
<dbReference type="Pfam" id="PF00614">
    <property type="entry name" value="PLDc"/>
    <property type="match status" value="1"/>
</dbReference>
<dbReference type="SMART" id="SM00239">
    <property type="entry name" value="C2"/>
    <property type="match status" value="1"/>
</dbReference>
<dbReference type="PANTHER" id="PTHR18896">
    <property type="entry name" value="PHOSPHOLIPASE D"/>
    <property type="match status" value="1"/>
</dbReference>
<dbReference type="PROSITE" id="PS50035">
    <property type="entry name" value="PLD"/>
    <property type="match status" value="2"/>
</dbReference>
<dbReference type="Proteomes" id="UP000326759">
    <property type="component" value="Unassembled WGS sequence"/>
</dbReference>
<feature type="domain" description="PLD phosphodiesterase" evidence="9">
    <location>
        <begin position="484"/>
        <end position="511"/>
    </location>
</feature>
<evidence type="ECO:0000256" key="7">
    <source>
        <dbReference type="ARBA" id="ARBA00023098"/>
    </source>
</evidence>
<dbReference type="SUPFAM" id="SSF49562">
    <property type="entry name" value="C2 domain (Calcium/lipid-binding domain, CaLB)"/>
    <property type="match status" value="1"/>
</dbReference>
<name>A0A5N5ST33_9CRUS</name>
<gene>
    <name evidence="10" type="primary">PLD1_0</name>
    <name evidence="10" type="ORF">Anas_00964</name>
</gene>
<dbReference type="GO" id="GO:0004630">
    <property type="term" value="F:phospholipase D activity"/>
    <property type="evidence" value="ECO:0007669"/>
    <property type="project" value="UniProtKB-EC"/>
</dbReference>
<dbReference type="InterPro" id="IPR000008">
    <property type="entry name" value="C2_dom"/>
</dbReference>
<keyword evidence="6" id="KW-0442">Lipid degradation</keyword>
<dbReference type="PANTHER" id="PTHR18896:SF60">
    <property type="entry name" value="PHOSPHOLIPASE D"/>
    <property type="match status" value="1"/>
</dbReference>
<evidence type="ECO:0000256" key="5">
    <source>
        <dbReference type="ARBA" id="ARBA00022801"/>
    </source>
</evidence>
<organism evidence="10 11">
    <name type="scientific">Armadillidium nasatum</name>
    <dbReference type="NCBI Taxonomy" id="96803"/>
    <lineage>
        <taxon>Eukaryota</taxon>
        <taxon>Metazoa</taxon>
        <taxon>Ecdysozoa</taxon>
        <taxon>Arthropoda</taxon>
        <taxon>Crustacea</taxon>
        <taxon>Multicrustacea</taxon>
        <taxon>Malacostraca</taxon>
        <taxon>Eumalacostraca</taxon>
        <taxon>Peracarida</taxon>
        <taxon>Isopoda</taxon>
        <taxon>Oniscidea</taxon>
        <taxon>Crinocheta</taxon>
        <taxon>Armadillidiidae</taxon>
        <taxon>Armadillidium</taxon>
    </lineage>
</organism>
<comment type="caution">
    <text evidence="10">The sequence shown here is derived from an EMBL/GenBank/DDBJ whole genome shotgun (WGS) entry which is preliminary data.</text>
</comment>
<dbReference type="Gene3D" id="3.30.870.10">
    <property type="entry name" value="Endonuclease Chain A"/>
    <property type="match status" value="2"/>
</dbReference>
<comment type="similarity">
    <text evidence="2">Belongs to the phospholipase D family. C2-PLD subfamily.</text>
</comment>
<evidence type="ECO:0000256" key="3">
    <source>
        <dbReference type="ARBA" id="ARBA00012027"/>
    </source>
</evidence>
<evidence type="ECO:0000313" key="10">
    <source>
        <dbReference type="EMBL" id="KAB7497371.1"/>
    </source>
</evidence>
<dbReference type="EMBL" id="SEYY01020349">
    <property type="protein sequence ID" value="KAB7497371.1"/>
    <property type="molecule type" value="Genomic_DNA"/>
</dbReference>
<comment type="cofactor">
    <cofactor evidence="1">
        <name>Ca(2+)</name>
        <dbReference type="ChEBI" id="CHEBI:29108"/>
    </cofactor>
</comment>
<keyword evidence="4" id="KW-0677">Repeat</keyword>
<proteinExistence type="inferred from homology"/>
<dbReference type="SMART" id="SM00155">
    <property type="entry name" value="PLDc"/>
    <property type="match status" value="2"/>
</dbReference>
<evidence type="ECO:0000313" key="11">
    <source>
        <dbReference type="Proteomes" id="UP000326759"/>
    </source>
</evidence>
<dbReference type="GO" id="GO:0005886">
    <property type="term" value="C:plasma membrane"/>
    <property type="evidence" value="ECO:0007669"/>
    <property type="project" value="TreeGrafter"/>
</dbReference>
<evidence type="ECO:0000256" key="2">
    <source>
        <dbReference type="ARBA" id="ARBA00010683"/>
    </source>
</evidence>
<dbReference type="OrthoDB" id="270970at2759"/>
<dbReference type="InterPro" id="IPR001736">
    <property type="entry name" value="PLipase_D/transphosphatidylase"/>
</dbReference>